<evidence type="ECO:0000313" key="1">
    <source>
        <dbReference type="EMBL" id="VTP03517.1"/>
    </source>
</evidence>
<dbReference type="EMBL" id="LR589163">
    <property type="protein sequence ID" value="VTP03517.1"/>
    <property type="molecule type" value="Genomic_DNA"/>
</dbReference>
<dbReference type="AntiFam" id="ANF00178">
    <property type="entry name" value="Shadow ORF (opposite dhbF)"/>
</dbReference>
<accession>A0A653F193</accession>
<dbReference type="AlphaFoldDB" id="A0A653F193"/>
<protein>
    <submittedName>
        <fullName evidence="1">Uncharacterized protein</fullName>
    </submittedName>
</protein>
<name>A0A653F193_9MYCO</name>
<gene>
    <name evidence="1" type="ORF">BIN_B_05110</name>
</gene>
<sequence>MILAGDHHRLIHPIDPGQGRGHLAELDAIPTHLDLLIGTPHIPQLPVGTPAHQVSGAIHTCSWDSDRFRRSLDRYALSLTSSRAASLAERTRHKP</sequence>
<reference evidence="1" key="1">
    <citation type="submission" date="2019-05" db="EMBL/GenBank/DDBJ databases">
        <authorList>
            <person name="Naeem R."/>
            <person name="Antony C."/>
            <person name="Guan Q."/>
        </authorList>
    </citation>
    <scope>NUCLEOTIDE SEQUENCE</scope>
    <source>
        <strain evidence="1">2</strain>
    </source>
</reference>
<proteinExistence type="predicted"/>
<organism evidence="1">
    <name type="scientific">Mycobacterium riyadhense</name>
    <dbReference type="NCBI Taxonomy" id="486698"/>
    <lineage>
        <taxon>Bacteria</taxon>
        <taxon>Bacillati</taxon>
        <taxon>Actinomycetota</taxon>
        <taxon>Actinomycetes</taxon>
        <taxon>Mycobacteriales</taxon>
        <taxon>Mycobacteriaceae</taxon>
        <taxon>Mycobacterium</taxon>
    </lineage>
</organism>